<dbReference type="InterPro" id="IPR022409">
    <property type="entry name" value="PKD/Chitinase_dom"/>
</dbReference>
<dbReference type="Pfam" id="PF22352">
    <property type="entry name" value="K319L-like_PKD"/>
    <property type="match status" value="7"/>
</dbReference>
<organism evidence="3 4">
    <name type="scientific">Pinibacter aurantiacus</name>
    <dbReference type="NCBI Taxonomy" id="2851599"/>
    <lineage>
        <taxon>Bacteria</taxon>
        <taxon>Pseudomonadati</taxon>
        <taxon>Bacteroidota</taxon>
        <taxon>Chitinophagia</taxon>
        <taxon>Chitinophagales</taxon>
        <taxon>Chitinophagaceae</taxon>
        <taxon>Pinibacter</taxon>
    </lineage>
</organism>
<comment type="caution">
    <text evidence="3">The sequence shown here is derived from an EMBL/GenBank/DDBJ whole genome shotgun (WGS) entry which is preliminary data.</text>
</comment>
<feature type="domain" description="PKD" evidence="2">
    <location>
        <begin position="570"/>
        <end position="641"/>
    </location>
</feature>
<dbReference type="InterPro" id="IPR000801">
    <property type="entry name" value="Esterase-like"/>
</dbReference>
<dbReference type="PROSITE" id="PS50093">
    <property type="entry name" value="PKD"/>
    <property type="match status" value="1"/>
</dbReference>
<dbReference type="AlphaFoldDB" id="A0A9E2W3Q9"/>
<dbReference type="EMBL" id="JAHSPG010000003">
    <property type="protein sequence ID" value="MBV4357064.1"/>
    <property type="molecule type" value="Genomic_DNA"/>
</dbReference>
<keyword evidence="1" id="KW-0732">Signal</keyword>
<evidence type="ECO:0000313" key="4">
    <source>
        <dbReference type="Proteomes" id="UP000812270"/>
    </source>
</evidence>
<reference evidence="3" key="1">
    <citation type="submission" date="2021-06" db="EMBL/GenBank/DDBJ databases">
        <authorList>
            <person name="Huq M.A."/>
        </authorList>
    </citation>
    <scope>NUCLEOTIDE SEQUENCE</scope>
    <source>
        <strain evidence="3">MAH-26</strain>
    </source>
</reference>
<evidence type="ECO:0000259" key="2">
    <source>
        <dbReference type="PROSITE" id="PS50093"/>
    </source>
</evidence>
<name>A0A9E2W3Q9_9BACT</name>
<dbReference type="RefSeq" id="WP_217790684.1">
    <property type="nucleotide sequence ID" value="NZ_JAHSPG010000003.1"/>
</dbReference>
<evidence type="ECO:0000313" key="3">
    <source>
        <dbReference type="EMBL" id="MBV4357064.1"/>
    </source>
</evidence>
<gene>
    <name evidence="3" type="ORF">KTO63_07910</name>
</gene>
<dbReference type="Proteomes" id="UP000812270">
    <property type="component" value="Unassembled WGS sequence"/>
</dbReference>
<protein>
    <submittedName>
        <fullName evidence="3">T9SS type A sorting domain-containing protein</fullName>
    </submittedName>
</protein>
<dbReference type="GO" id="GO:0016020">
    <property type="term" value="C:membrane"/>
    <property type="evidence" value="ECO:0007669"/>
    <property type="project" value="TreeGrafter"/>
</dbReference>
<feature type="chain" id="PRO_5038454177" evidence="1">
    <location>
        <begin position="19"/>
        <end position="1026"/>
    </location>
</feature>
<feature type="signal peptide" evidence="1">
    <location>
        <begin position="1"/>
        <end position="18"/>
    </location>
</feature>
<dbReference type="SMART" id="SM00089">
    <property type="entry name" value="PKD"/>
    <property type="match status" value="7"/>
</dbReference>
<dbReference type="CDD" id="cd00146">
    <property type="entry name" value="PKD"/>
    <property type="match status" value="3"/>
</dbReference>
<dbReference type="PANTHER" id="PTHR46182:SF2">
    <property type="entry name" value="FI19480P1"/>
    <property type="match status" value="1"/>
</dbReference>
<dbReference type="Pfam" id="PF18962">
    <property type="entry name" value="Por_Secre_tail"/>
    <property type="match status" value="1"/>
</dbReference>
<dbReference type="InterPro" id="IPR029865">
    <property type="entry name" value="KIAA0319-like"/>
</dbReference>
<dbReference type="GO" id="GO:0031410">
    <property type="term" value="C:cytoplasmic vesicle"/>
    <property type="evidence" value="ECO:0007669"/>
    <property type="project" value="TreeGrafter"/>
</dbReference>
<dbReference type="PANTHER" id="PTHR46182">
    <property type="entry name" value="FI19480P1"/>
    <property type="match status" value="1"/>
</dbReference>
<dbReference type="InterPro" id="IPR000601">
    <property type="entry name" value="PKD_dom"/>
</dbReference>
<keyword evidence="4" id="KW-1185">Reference proteome</keyword>
<sequence>MKRMLLLLALFSSYLSFGQLTQQHLTAANGTKIGFYQFLPAGYNPAKKYPMIVFLHGSGEVGNGTSDLPKVLNNGIGRLIKAGATMTFTVNGETSSFIVLMPQLASNYGNWQDFYTDEMMKYAKANLSIDLNRIYLTGLSLGGGGTWRWSSSDTTHTAMLAGMAPICGTGETQQYFCWVTYDRVACWAFHNMDDGTVPVGNTQYAQMTLDNCDPNHNEVRQFTYYPSGGHNAWDKAYDTGHGIQNPNLYEFFLMNPKKGANPEIPIADAGPNVILNFPQNSTNLDGSKSRDPNGGTIVSYRWRAVERSDRGTIQSPNSAKTVYNNLTPGLHVVILEVVNDKGQHGFDVVNVAVKGDPNTDQPPVAVIIPKDTTINAPSDSVHLDGEESYDPDNLLIYNFHWQKASGAAGDNIVTPDGYKTAVKGLKPGTYYYTLTVSDFAGKTDMDSVKIVVNPPPSNNKPPVANAGDDFSTSDKFAYLSAGASYDPDGKITTYLWSQASGPNTATILSGNTVFPTVQGLVGGTYKFRVVVTDNYGATDDDTVAVQVLGSNKAPIANAGPDQNLTLPASTAKLDGSGSSDPDGNITTYAWTKLSGPAGGDIASPGSAKTDVSNLVAGTYTYQLTVTDNMGATSTATTHVTVGVSSNKPPVANAGNDFSTNDNFVYLSAGASYDPDGSIAGFLWSQVSGPNTPTVLSGNTMFPTVQGLIAGTYVYRVVVTDNQGTTAQDDVSFTVNANKNPVAVIPGEVVITIPGGKFDLNATQSYDPDGTIVSYEWSASRNGVVNLSATNKSMVSLEGLVSGEINLKLTVTDNRGGTGTATVHVIVTTDKLPVAKAGFDFVTSNSWAYLSGAGSYDLDGHIVSFAWTQAQGPSTANILGANTMFPTVSSLVPGLYRFNLVVTDDAGFWSSDYVTVVVIPSNSETVVPNALIVGTLRNDLSANGSALLYPNPVRGTAKLLLNNTLTGKVQIVVFDATGKMQMTANYDKRTSDFQQQLDVSKLAQGVYYMQIMVDGKSASSVKKFIKL</sequence>
<dbReference type="NCBIfam" id="TIGR04183">
    <property type="entry name" value="Por_Secre_tail"/>
    <property type="match status" value="1"/>
</dbReference>
<dbReference type="Pfam" id="PF00756">
    <property type="entry name" value="Esterase"/>
    <property type="match status" value="1"/>
</dbReference>
<dbReference type="InterPro" id="IPR026444">
    <property type="entry name" value="Secre_tail"/>
</dbReference>
<dbReference type="FunFam" id="2.60.40.10:FF:000257">
    <property type="entry name" value="Dyslexia-associated protein KIAA0319-like"/>
    <property type="match status" value="1"/>
</dbReference>
<evidence type="ECO:0000256" key="1">
    <source>
        <dbReference type="SAM" id="SignalP"/>
    </source>
</evidence>
<proteinExistence type="predicted"/>
<accession>A0A9E2W3Q9</accession>